<dbReference type="AlphaFoldDB" id="A0A2P2GU28"/>
<reference evidence="2 3" key="1">
    <citation type="submission" date="2015-05" db="EMBL/GenBank/DDBJ databases">
        <title>Draft Genome assembly of Streptomyces showdoensis.</title>
        <authorList>
            <person name="Thapa K.K."/>
            <person name="Metsa-Ketela M."/>
        </authorList>
    </citation>
    <scope>NUCLEOTIDE SEQUENCE [LARGE SCALE GENOMIC DNA]</scope>
    <source>
        <strain evidence="2 3">ATCC 15227</strain>
    </source>
</reference>
<evidence type="ECO:0000313" key="2">
    <source>
        <dbReference type="EMBL" id="KKZ74993.1"/>
    </source>
</evidence>
<evidence type="ECO:0000313" key="3">
    <source>
        <dbReference type="Proteomes" id="UP000265325"/>
    </source>
</evidence>
<organism evidence="2 3">
    <name type="scientific">Streptomyces showdoensis</name>
    <dbReference type="NCBI Taxonomy" id="68268"/>
    <lineage>
        <taxon>Bacteria</taxon>
        <taxon>Bacillati</taxon>
        <taxon>Actinomycetota</taxon>
        <taxon>Actinomycetes</taxon>
        <taxon>Kitasatosporales</taxon>
        <taxon>Streptomycetaceae</taxon>
        <taxon>Streptomyces</taxon>
    </lineage>
</organism>
<comment type="caution">
    <text evidence="2">The sequence shown here is derived from an EMBL/GenBank/DDBJ whole genome shotgun (WGS) entry which is preliminary data.</text>
</comment>
<keyword evidence="1" id="KW-0812">Transmembrane</keyword>
<dbReference type="EMBL" id="LAQS01000005">
    <property type="protein sequence ID" value="KKZ74993.1"/>
    <property type="molecule type" value="Genomic_DNA"/>
</dbReference>
<proteinExistence type="predicted"/>
<keyword evidence="1" id="KW-0472">Membrane</keyword>
<accession>A0A2P2GU28</accession>
<sequence>MNDRVIEVVVGMAGAALVGWLIHRKQQQRSSAIASGQQAGVHCMLKFAERGSRWKAGRLLIGAGPLVWKPSFGRKETALPADLRQAELRSPSMREGMSINPASRIVECESSDGKISIAVMPPDLDHVIKALKGA</sequence>
<feature type="transmembrane region" description="Helical" evidence="1">
    <location>
        <begin position="6"/>
        <end position="23"/>
    </location>
</feature>
<keyword evidence="1" id="KW-1133">Transmembrane helix</keyword>
<dbReference type="Proteomes" id="UP000265325">
    <property type="component" value="Unassembled WGS sequence"/>
</dbReference>
<gene>
    <name evidence="2" type="ORF">VO63_04000</name>
</gene>
<evidence type="ECO:0000256" key="1">
    <source>
        <dbReference type="SAM" id="Phobius"/>
    </source>
</evidence>
<keyword evidence="3" id="KW-1185">Reference proteome</keyword>
<name>A0A2P2GU28_STREW</name>
<protein>
    <submittedName>
        <fullName evidence="2">Uncharacterized protein</fullName>
    </submittedName>
</protein>